<dbReference type="Proteomes" id="UP000215223">
    <property type="component" value="Unassembled WGS sequence"/>
</dbReference>
<accession>A0A229S6S4</accession>
<name>A0A229S6S4_9PSEU</name>
<gene>
    <name evidence="2" type="ORF">CFP71_19215</name>
</gene>
<reference evidence="2 3" key="1">
    <citation type="submission" date="2017-07" db="EMBL/GenBank/DDBJ databases">
        <title>Amycolatopsis thailandensis Genome sequencing and assembly.</title>
        <authorList>
            <person name="Kaur N."/>
            <person name="Mayilraj S."/>
        </authorList>
    </citation>
    <scope>NUCLEOTIDE SEQUENCE [LARGE SCALE GENOMIC DNA]</scope>
    <source>
        <strain evidence="2 3">JCM 16380</strain>
    </source>
</reference>
<keyword evidence="3" id="KW-1185">Reference proteome</keyword>
<feature type="region of interest" description="Disordered" evidence="1">
    <location>
        <begin position="122"/>
        <end position="148"/>
    </location>
</feature>
<dbReference type="EMBL" id="NMQT01000067">
    <property type="protein sequence ID" value="OXM54642.1"/>
    <property type="molecule type" value="Genomic_DNA"/>
</dbReference>
<evidence type="ECO:0000313" key="2">
    <source>
        <dbReference type="EMBL" id="OXM54642.1"/>
    </source>
</evidence>
<proteinExistence type="predicted"/>
<protein>
    <submittedName>
        <fullName evidence="2">Uncharacterized protein</fullName>
    </submittedName>
</protein>
<evidence type="ECO:0000313" key="3">
    <source>
        <dbReference type="Proteomes" id="UP000215223"/>
    </source>
</evidence>
<organism evidence="2 3">
    <name type="scientific">Amycolatopsis thailandensis</name>
    <dbReference type="NCBI Taxonomy" id="589330"/>
    <lineage>
        <taxon>Bacteria</taxon>
        <taxon>Bacillati</taxon>
        <taxon>Actinomycetota</taxon>
        <taxon>Actinomycetes</taxon>
        <taxon>Pseudonocardiales</taxon>
        <taxon>Pseudonocardiaceae</taxon>
        <taxon>Amycolatopsis</taxon>
    </lineage>
</organism>
<sequence>MVPTGPGFFVRPEAVDGLAGLVRRQGDGAGDFRQAFRNTIVHGGRTNDDGEGLLARIWPKLDGWQHDTRNHLGIAFGSGVSAGDTLHCTAVWYRDTERATAEELDRKLQEIKVERVGRDEVRDPSSAGTFREVAPVDYPGPSPEKIDNPDWWPVKAQEAAEEILDLGGTLGDVAGFVEDITGVDIFGLAARAVIGDWKALQEQAVLFRDTESGFAGIAANINQGRYGIQDQWIGRAADAAKDWLDKYHEACLDLSGYCGAAGDAIEGLARAAYHLMQDLKHGLGVLIEILLLIYTKGAIAAAKSGQKVVGFILDVIDALAEGKKLFGLFGGDVKQLLALISAAIDQTGVIRTTISAILALAHQFELGWGIVDATRATARDTELPSWPFTYDHPHANCGQGARL</sequence>
<dbReference type="OrthoDB" id="3673075at2"/>
<dbReference type="AlphaFoldDB" id="A0A229S6S4"/>
<comment type="caution">
    <text evidence="2">The sequence shown here is derived from an EMBL/GenBank/DDBJ whole genome shotgun (WGS) entry which is preliminary data.</text>
</comment>
<dbReference type="RefSeq" id="WP_093935249.1">
    <property type="nucleotide sequence ID" value="NZ_JBHUSO010000139.1"/>
</dbReference>
<evidence type="ECO:0000256" key="1">
    <source>
        <dbReference type="SAM" id="MobiDB-lite"/>
    </source>
</evidence>